<evidence type="ECO:0000313" key="4">
    <source>
        <dbReference type="Proteomes" id="UP000177107"/>
    </source>
</evidence>
<proteinExistence type="predicted"/>
<dbReference type="InterPro" id="IPR005183">
    <property type="entry name" value="DUF305_CopM-like"/>
</dbReference>
<dbReference type="InterPro" id="IPR012347">
    <property type="entry name" value="Ferritin-like"/>
</dbReference>
<sequence>MLNSRLMNNVLGIGVVGIIIGLVLGAWAMPQVFPGMMGYMGYGGIYGAGMSANIDRHFIEEMIPHHEGAIAMAELALEKSKRPEILSLSQDIIEAQTTEINQMTAWYKVWFGTSVPAYSSGMMGGMSQGMRISMMGMEGDLAMLAAAKDFDLEFIRQMIPHHEMAVMMARMLAAGTERSEMQELADNIIASQSREIEMMQGWLAVW</sequence>
<dbReference type="EMBL" id="MFLM01000003">
    <property type="protein sequence ID" value="OGG68793.1"/>
    <property type="molecule type" value="Genomic_DNA"/>
</dbReference>
<dbReference type="Pfam" id="PF03713">
    <property type="entry name" value="DUF305"/>
    <property type="match status" value="1"/>
</dbReference>
<feature type="domain" description="DUF305" evidence="2">
    <location>
        <begin position="55"/>
        <end position="203"/>
    </location>
</feature>
<evidence type="ECO:0000256" key="1">
    <source>
        <dbReference type="SAM" id="Phobius"/>
    </source>
</evidence>
<evidence type="ECO:0000313" key="3">
    <source>
        <dbReference type="EMBL" id="OGG68793.1"/>
    </source>
</evidence>
<gene>
    <name evidence="3" type="ORF">A3C95_01940</name>
</gene>
<keyword evidence="1" id="KW-1133">Transmembrane helix</keyword>
<keyword evidence="1" id="KW-0472">Membrane</keyword>
<organism evidence="3 4">
    <name type="scientific">Candidatus Kaiserbacteria bacterium RIFCSPHIGHO2_02_FULL_56_30</name>
    <dbReference type="NCBI Taxonomy" id="1798499"/>
    <lineage>
        <taxon>Bacteria</taxon>
        <taxon>Candidatus Kaiseribacteriota</taxon>
    </lineage>
</organism>
<keyword evidence="1" id="KW-0812">Transmembrane</keyword>
<dbReference type="PANTHER" id="PTHR36933:SF1">
    <property type="entry name" value="SLL0788 PROTEIN"/>
    <property type="match status" value="1"/>
</dbReference>
<name>A0A1F6E526_9BACT</name>
<dbReference type="Gene3D" id="1.20.1260.10">
    <property type="match status" value="1"/>
</dbReference>
<dbReference type="Proteomes" id="UP000177107">
    <property type="component" value="Unassembled WGS sequence"/>
</dbReference>
<reference evidence="3 4" key="1">
    <citation type="journal article" date="2016" name="Nat. Commun.">
        <title>Thousands of microbial genomes shed light on interconnected biogeochemical processes in an aquifer system.</title>
        <authorList>
            <person name="Anantharaman K."/>
            <person name="Brown C.T."/>
            <person name="Hug L.A."/>
            <person name="Sharon I."/>
            <person name="Castelle C.J."/>
            <person name="Probst A.J."/>
            <person name="Thomas B.C."/>
            <person name="Singh A."/>
            <person name="Wilkins M.J."/>
            <person name="Karaoz U."/>
            <person name="Brodie E.L."/>
            <person name="Williams K.H."/>
            <person name="Hubbard S.S."/>
            <person name="Banfield J.F."/>
        </authorList>
    </citation>
    <scope>NUCLEOTIDE SEQUENCE [LARGE SCALE GENOMIC DNA]</scope>
</reference>
<dbReference type="STRING" id="1798499.A3C95_01940"/>
<comment type="caution">
    <text evidence="3">The sequence shown here is derived from an EMBL/GenBank/DDBJ whole genome shotgun (WGS) entry which is preliminary data.</text>
</comment>
<dbReference type="AlphaFoldDB" id="A0A1F6E526"/>
<dbReference type="PANTHER" id="PTHR36933">
    <property type="entry name" value="SLL0788 PROTEIN"/>
    <property type="match status" value="1"/>
</dbReference>
<feature type="transmembrane region" description="Helical" evidence="1">
    <location>
        <begin position="6"/>
        <end position="29"/>
    </location>
</feature>
<evidence type="ECO:0000259" key="2">
    <source>
        <dbReference type="Pfam" id="PF03713"/>
    </source>
</evidence>
<accession>A0A1F6E526</accession>
<protein>
    <recommendedName>
        <fullName evidence="2">DUF305 domain-containing protein</fullName>
    </recommendedName>
</protein>